<evidence type="ECO:0000256" key="3">
    <source>
        <dbReference type="ARBA" id="ARBA00022737"/>
    </source>
</evidence>
<keyword evidence="7" id="KW-0234">DNA repair</keyword>
<organism evidence="11 12">
    <name type="scientific">Volvox africanus</name>
    <dbReference type="NCBI Taxonomy" id="51714"/>
    <lineage>
        <taxon>Eukaryota</taxon>
        <taxon>Viridiplantae</taxon>
        <taxon>Chlorophyta</taxon>
        <taxon>core chlorophytes</taxon>
        <taxon>Chlorophyceae</taxon>
        <taxon>CS clade</taxon>
        <taxon>Chlamydomonadales</taxon>
        <taxon>Volvocaceae</taxon>
        <taxon>Volvox</taxon>
    </lineage>
</organism>
<evidence type="ECO:0000256" key="1">
    <source>
        <dbReference type="ARBA" id="ARBA00004123"/>
    </source>
</evidence>
<dbReference type="InterPro" id="IPR027370">
    <property type="entry name" value="Znf-RING_euk"/>
</dbReference>
<keyword evidence="6" id="KW-0862">Zinc</keyword>
<protein>
    <recommendedName>
        <fullName evidence="10">RING-type domain-containing protein</fullName>
    </recommendedName>
</protein>
<dbReference type="PROSITE" id="PS00518">
    <property type="entry name" value="ZF_RING_1"/>
    <property type="match status" value="1"/>
</dbReference>
<evidence type="ECO:0000256" key="9">
    <source>
        <dbReference type="PROSITE-ProRule" id="PRU00175"/>
    </source>
</evidence>
<comment type="caution">
    <text evidence="11">The sequence shown here is derived from an EMBL/GenBank/DDBJ whole genome shotgun (WGS) entry which is preliminary data.</text>
</comment>
<feature type="domain" description="RING-type" evidence="10">
    <location>
        <begin position="21"/>
        <end position="61"/>
    </location>
</feature>
<dbReference type="Proteomes" id="UP001165090">
    <property type="component" value="Unassembled WGS sequence"/>
</dbReference>
<evidence type="ECO:0000256" key="8">
    <source>
        <dbReference type="ARBA" id="ARBA00023242"/>
    </source>
</evidence>
<dbReference type="PANTHER" id="PTHR13763:SF0">
    <property type="entry name" value="BREAST CANCER TYPE 1 SUSCEPTIBILITY PROTEIN"/>
    <property type="match status" value="1"/>
</dbReference>
<dbReference type="InterPro" id="IPR013083">
    <property type="entry name" value="Znf_RING/FYVE/PHD"/>
</dbReference>
<proteinExistence type="predicted"/>
<dbReference type="EMBL" id="BSDZ01000005">
    <property type="protein sequence ID" value="GLI60200.1"/>
    <property type="molecule type" value="Genomic_DNA"/>
</dbReference>
<dbReference type="SMART" id="SM00184">
    <property type="entry name" value="RING"/>
    <property type="match status" value="1"/>
</dbReference>
<evidence type="ECO:0000256" key="7">
    <source>
        <dbReference type="ARBA" id="ARBA00023204"/>
    </source>
</evidence>
<accession>A0ABQ5RRM6</accession>
<evidence type="ECO:0000259" key="10">
    <source>
        <dbReference type="PROSITE" id="PS50089"/>
    </source>
</evidence>
<evidence type="ECO:0000313" key="12">
    <source>
        <dbReference type="Proteomes" id="UP001165090"/>
    </source>
</evidence>
<gene>
    <name evidence="11" type="ORF">VaNZ11_002270</name>
</gene>
<evidence type="ECO:0000256" key="2">
    <source>
        <dbReference type="ARBA" id="ARBA00022723"/>
    </source>
</evidence>
<sequence>MADVSGELEDKVYALGRAIACPICLSLMDDPARLPCLHYFCRSCIAHNIRPRGEVFCPVCRGKTNRREIQADLKMAKISKLYGQLEAALGKPMLLSQLPEPV</sequence>
<evidence type="ECO:0000256" key="6">
    <source>
        <dbReference type="ARBA" id="ARBA00022833"/>
    </source>
</evidence>
<feature type="non-terminal residue" evidence="11">
    <location>
        <position position="102"/>
    </location>
</feature>
<evidence type="ECO:0000256" key="5">
    <source>
        <dbReference type="ARBA" id="ARBA00022771"/>
    </source>
</evidence>
<evidence type="ECO:0000313" key="11">
    <source>
        <dbReference type="EMBL" id="GLI60200.1"/>
    </source>
</evidence>
<keyword evidence="2" id="KW-0479">Metal-binding</keyword>
<keyword evidence="3" id="KW-0677">Repeat</keyword>
<reference evidence="11 12" key="1">
    <citation type="journal article" date="2023" name="IScience">
        <title>Expanded male sex-determining region conserved during the evolution of homothallism in the green alga Volvox.</title>
        <authorList>
            <person name="Yamamoto K."/>
            <person name="Matsuzaki R."/>
            <person name="Mahakham W."/>
            <person name="Heman W."/>
            <person name="Sekimoto H."/>
            <person name="Kawachi M."/>
            <person name="Minakuchi Y."/>
            <person name="Toyoda A."/>
            <person name="Nozaki H."/>
        </authorList>
    </citation>
    <scope>NUCLEOTIDE SEQUENCE [LARGE SCALE GENOMIC DNA]</scope>
    <source>
        <strain evidence="11 12">NIES-4468</strain>
    </source>
</reference>
<keyword evidence="12" id="KW-1185">Reference proteome</keyword>
<dbReference type="PROSITE" id="PS50089">
    <property type="entry name" value="ZF_RING_2"/>
    <property type="match status" value="1"/>
</dbReference>
<dbReference type="Gene3D" id="3.30.40.10">
    <property type="entry name" value="Zinc/RING finger domain, C3HC4 (zinc finger)"/>
    <property type="match status" value="1"/>
</dbReference>
<dbReference type="SUPFAM" id="SSF57850">
    <property type="entry name" value="RING/U-box"/>
    <property type="match status" value="1"/>
</dbReference>
<comment type="subcellular location">
    <subcellularLocation>
        <location evidence="1">Nucleus</location>
    </subcellularLocation>
</comment>
<dbReference type="Pfam" id="PF13445">
    <property type="entry name" value="zf-RING_UBOX"/>
    <property type="match status" value="1"/>
</dbReference>
<dbReference type="InterPro" id="IPR001841">
    <property type="entry name" value="Znf_RING"/>
</dbReference>
<dbReference type="PANTHER" id="PTHR13763">
    <property type="entry name" value="BREAST CANCER TYPE 1 SUSCEPTIBILITY PROTEIN BRCA1"/>
    <property type="match status" value="1"/>
</dbReference>
<name>A0ABQ5RRM6_9CHLO</name>
<dbReference type="InterPro" id="IPR031099">
    <property type="entry name" value="BRCA1-associated"/>
</dbReference>
<keyword evidence="5 9" id="KW-0863">Zinc-finger</keyword>
<dbReference type="InterPro" id="IPR017907">
    <property type="entry name" value="Znf_RING_CS"/>
</dbReference>
<evidence type="ECO:0000256" key="4">
    <source>
        <dbReference type="ARBA" id="ARBA00022763"/>
    </source>
</evidence>
<keyword evidence="4" id="KW-0227">DNA damage</keyword>
<keyword evidence="8" id="KW-0539">Nucleus</keyword>